<evidence type="ECO:0000256" key="3">
    <source>
        <dbReference type="ARBA" id="ARBA00022676"/>
    </source>
</evidence>
<comment type="similarity">
    <text evidence="2 6">Belongs to the UDP-glycosyltransferase family.</text>
</comment>
<comment type="pathway">
    <text evidence="1">Pigment biosynthesis; anthocyanin biosynthesis.</text>
</comment>
<dbReference type="FunFam" id="3.40.50.2000:FF:000071">
    <property type="entry name" value="Glycosyltransferase"/>
    <property type="match status" value="1"/>
</dbReference>
<dbReference type="InterPro" id="IPR002213">
    <property type="entry name" value="UDP_glucos_trans"/>
</dbReference>
<keyword evidence="4 6" id="KW-0808">Transferase</keyword>
<evidence type="ECO:0000256" key="5">
    <source>
        <dbReference type="ARBA" id="ARBA00047606"/>
    </source>
</evidence>
<evidence type="ECO:0000256" key="6">
    <source>
        <dbReference type="RuleBase" id="RU003718"/>
    </source>
</evidence>
<accession>A0AAV2F4I5</accession>
<dbReference type="SUPFAM" id="SSF53756">
    <property type="entry name" value="UDP-Glycosyltransferase/glycogen phosphorylase"/>
    <property type="match status" value="1"/>
</dbReference>
<evidence type="ECO:0000256" key="7">
    <source>
        <dbReference type="RuleBase" id="RU362057"/>
    </source>
</evidence>
<dbReference type="Gene3D" id="3.40.50.2000">
    <property type="entry name" value="Glycogen Phosphorylase B"/>
    <property type="match status" value="2"/>
</dbReference>
<dbReference type="Pfam" id="PF00201">
    <property type="entry name" value="UDPGT"/>
    <property type="match status" value="1"/>
</dbReference>
<dbReference type="PANTHER" id="PTHR48047:SF45">
    <property type="entry name" value="SCOPOLETIN GLUCOSYLTRANSFERASE-LIKE"/>
    <property type="match status" value="1"/>
</dbReference>
<dbReference type="GO" id="GO:0047213">
    <property type="term" value="F:anthocyanidin 3-O-glucosyltransferase activity"/>
    <property type="evidence" value="ECO:0007669"/>
    <property type="project" value="UniProtKB-EC"/>
</dbReference>
<dbReference type="AlphaFoldDB" id="A0AAV2F4I5"/>
<gene>
    <name evidence="8" type="ORF">LTRI10_LOCUS33561</name>
</gene>
<dbReference type="EC" id="2.4.1.-" evidence="7"/>
<dbReference type="PANTHER" id="PTHR48047">
    <property type="entry name" value="GLYCOSYLTRANSFERASE"/>
    <property type="match status" value="1"/>
</dbReference>
<keyword evidence="3 6" id="KW-0328">Glycosyltransferase</keyword>
<evidence type="ECO:0000256" key="4">
    <source>
        <dbReference type="ARBA" id="ARBA00022679"/>
    </source>
</evidence>
<evidence type="ECO:0000256" key="1">
    <source>
        <dbReference type="ARBA" id="ARBA00004935"/>
    </source>
</evidence>
<dbReference type="InterPro" id="IPR035595">
    <property type="entry name" value="UDP_glycos_trans_CS"/>
</dbReference>
<evidence type="ECO:0000313" key="9">
    <source>
        <dbReference type="Proteomes" id="UP001497516"/>
    </source>
</evidence>
<reference evidence="8 9" key="1">
    <citation type="submission" date="2024-04" db="EMBL/GenBank/DDBJ databases">
        <authorList>
            <person name="Fracassetti M."/>
        </authorList>
    </citation>
    <scope>NUCLEOTIDE SEQUENCE [LARGE SCALE GENOMIC DNA]</scope>
</reference>
<dbReference type="Proteomes" id="UP001497516">
    <property type="component" value="Chromosome 6"/>
</dbReference>
<sequence>MGNENDRQLHVYFFPFMAHGHLIPAVDMAKLFASRGVKTTIVTTPLNAPLFSKTTRKHSSSSGRAEILTRTLDFPASRVGLPDGCENLDFISARNLGWGAVSKFFKASTHLQESFESLLEQDRPDCLVADMFFPWSAESAAKFGIPRLLFHGTSYFALSASAAVAAHEPQNRVSSDTEPFSLPGLPHEIRLTKRQLPPSAAQVAVVVGGGDVDFMSEFFRRVTETNSEGYGTVVNSFYELEPAYADHFRNALGRKAWHVGPVSLANADVEDKASRGKQAAIDQDECLEWLDSRERNAVVYACFGSGSNFGAEQLREIAVGMEASGQQFIWVVRGGQGDDSWLPEGFEERTKGRGMVIRGWAPQVLILEHAAVGAFVTHCGWNSTLEGITAGLPMVTWPVSAEQFYNEKLVTEVVRIGVGVGAEQAAVYGVTVESGKVERAVRRIMSTGDQEVEDMRRRAKGLGEMARKAVEEGGSSYNDLSSLIEELKLQRVASG</sequence>
<name>A0AAV2F4I5_9ROSI</name>
<dbReference type="CDD" id="cd03784">
    <property type="entry name" value="GT1_Gtf-like"/>
    <property type="match status" value="1"/>
</dbReference>
<protein>
    <recommendedName>
        <fullName evidence="7">Glycosyltransferase</fullName>
        <ecNumber evidence="7">2.4.1.-</ecNumber>
    </recommendedName>
</protein>
<keyword evidence="9" id="KW-1185">Reference proteome</keyword>
<comment type="catalytic activity">
    <reaction evidence="5">
        <text>an anthocyanidin + UDP-alpha-D-glucose + H(+) = an anthocyanidin 3-O-beta-D-glucoside + UDP</text>
        <dbReference type="Rhea" id="RHEA:20093"/>
        <dbReference type="ChEBI" id="CHEBI:15378"/>
        <dbReference type="ChEBI" id="CHEBI:16307"/>
        <dbReference type="ChEBI" id="CHEBI:58223"/>
        <dbReference type="ChEBI" id="CHEBI:58885"/>
        <dbReference type="ChEBI" id="CHEBI:143576"/>
        <dbReference type="EC" id="2.4.1.115"/>
    </reaction>
</comment>
<proteinExistence type="inferred from homology"/>
<organism evidence="8 9">
    <name type="scientific">Linum trigynum</name>
    <dbReference type="NCBI Taxonomy" id="586398"/>
    <lineage>
        <taxon>Eukaryota</taxon>
        <taxon>Viridiplantae</taxon>
        <taxon>Streptophyta</taxon>
        <taxon>Embryophyta</taxon>
        <taxon>Tracheophyta</taxon>
        <taxon>Spermatophyta</taxon>
        <taxon>Magnoliopsida</taxon>
        <taxon>eudicotyledons</taxon>
        <taxon>Gunneridae</taxon>
        <taxon>Pentapetalae</taxon>
        <taxon>rosids</taxon>
        <taxon>fabids</taxon>
        <taxon>Malpighiales</taxon>
        <taxon>Linaceae</taxon>
        <taxon>Linum</taxon>
    </lineage>
</organism>
<evidence type="ECO:0000256" key="2">
    <source>
        <dbReference type="ARBA" id="ARBA00009995"/>
    </source>
</evidence>
<dbReference type="PROSITE" id="PS00375">
    <property type="entry name" value="UDPGT"/>
    <property type="match status" value="1"/>
</dbReference>
<dbReference type="EMBL" id="OZ034819">
    <property type="protein sequence ID" value="CAL1392949.1"/>
    <property type="molecule type" value="Genomic_DNA"/>
</dbReference>
<dbReference type="FunFam" id="3.40.50.2000:FF:000047">
    <property type="entry name" value="Glycosyltransferase"/>
    <property type="match status" value="1"/>
</dbReference>
<evidence type="ECO:0000313" key="8">
    <source>
        <dbReference type="EMBL" id="CAL1392949.1"/>
    </source>
</evidence>